<gene>
    <name evidence="2" type="ORF">DL238_02565</name>
</gene>
<keyword evidence="3" id="KW-1185">Reference proteome</keyword>
<keyword evidence="1" id="KW-0732">Signal</keyword>
<dbReference type="RefSeq" id="WP_115490823.1">
    <property type="nucleotide sequence ID" value="NZ_QRBB01000001.1"/>
</dbReference>
<name>A0A395LIS3_9SPHN</name>
<proteinExistence type="predicted"/>
<evidence type="ECO:0000256" key="1">
    <source>
        <dbReference type="SAM" id="SignalP"/>
    </source>
</evidence>
<reference evidence="2 3" key="1">
    <citation type="submission" date="2018-07" db="EMBL/GenBank/DDBJ databases">
        <title>Erythrobacter nanhaiensis sp. nov., a novel member of the genus Erythrobacter isolated from the South China Sea.</title>
        <authorList>
            <person name="Chen X."/>
            <person name="Liu J."/>
        </authorList>
    </citation>
    <scope>NUCLEOTIDE SEQUENCE [LARGE SCALE GENOMIC DNA]</scope>
    <source>
        <strain evidence="2 3">S-5</strain>
    </source>
</reference>
<evidence type="ECO:0000313" key="3">
    <source>
        <dbReference type="Proteomes" id="UP000254101"/>
    </source>
</evidence>
<protein>
    <submittedName>
        <fullName evidence="2">Uncharacterized protein</fullName>
    </submittedName>
</protein>
<organism evidence="2 3">
    <name type="scientific">Alteriqipengyuania lutimaris</name>
    <dbReference type="NCBI Taxonomy" id="1538146"/>
    <lineage>
        <taxon>Bacteria</taxon>
        <taxon>Pseudomonadati</taxon>
        <taxon>Pseudomonadota</taxon>
        <taxon>Alphaproteobacteria</taxon>
        <taxon>Sphingomonadales</taxon>
        <taxon>Erythrobacteraceae</taxon>
        <taxon>Alteriqipengyuania</taxon>
    </lineage>
</organism>
<dbReference type="AlphaFoldDB" id="A0A395LIS3"/>
<feature type="signal peptide" evidence="1">
    <location>
        <begin position="1"/>
        <end position="20"/>
    </location>
</feature>
<evidence type="ECO:0000313" key="2">
    <source>
        <dbReference type="EMBL" id="RDS76595.1"/>
    </source>
</evidence>
<accession>A0A395LIS3</accession>
<dbReference type="EMBL" id="QRBB01000001">
    <property type="protein sequence ID" value="RDS76595.1"/>
    <property type="molecule type" value="Genomic_DNA"/>
</dbReference>
<sequence>MRSLMLALSLAVLGLAPASAQVVTPAATGGLPEEFRGKVQYFGNHSGEVVATVPGTPRRTETKCPKREGGCPELIGGSFQAELEFDGDIVKGEYRGTGGMRPSTLIGRREGANCRLFDTNDGSVWSGRCDREAFIGTVRSVPNAPEQIELVFETVGVNTVDFTERDRTRELIAAYDRFGGIAFGEGAGESRLDAILQLHGYFVEPGEAYRPGTLRNVERESEKKNSPVYSVTGDYTRINGASAWARARFEYDRFVCLETSVEQGYCRPIDSLPPTLEADEEFFDFAATPASAQEC</sequence>
<dbReference type="Proteomes" id="UP000254101">
    <property type="component" value="Unassembled WGS sequence"/>
</dbReference>
<feature type="chain" id="PRO_5017431563" evidence="1">
    <location>
        <begin position="21"/>
        <end position="295"/>
    </location>
</feature>
<comment type="caution">
    <text evidence="2">The sequence shown here is derived from an EMBL/GenBank/DDBJ whole genome shotgun (WGS) entry which is preliminary data.</text>
</comment>
<dbReference type="OrthoDB" id="7540806at2"/>